<dbReference type="RefSeq" id="WP_344770832.1">
    <property type="nucleotide sequence ID" value="NZ_BAABAG010000007.1"/>
</dbReference>
<reference evidence="1 2" key="1">
    <citation type="submission" date="2020-08" db="EMBL/GenBank/DDBJ databases">
        <title>Sequencing the genomes of 1000 actinobacteria strains.</title>
        <authorList>
            <person name="Klenk H.-P."/>
        </authorList>
    </citation>
    <scope>NUCLEOTIDE SEQUENCE [LARGE SCALE GENOMIC DNA]</scope>
    <source>
        <strain evidence="1 2">DSM 17945</strain>
    </source>
</reference>
<gene>
    <name evidence="1" type="ORF">HDA33_001226</name>
</gene>
<proteinExistence type="predicted"/>
<accession>A0A7W9JIS5</accession>
<dbReference type="AlphaFoldDB" id="A0A7W9JIS5"/>
<protein>
    <submittedName>
        <fullName evidence="1">Uncharacterized protein</fullName>
    </submittedName>
</protein>
<dbReference type="EMBL" id="JACHMW010000001">
    <property type="protein sequence ID" value="MBB5848662.1"/>
    <property type="molecule type" value="Genomic_DNA"/>
</dbReference>
<dbReference type="Proteomes" id="UP000567246">
    <property type="component" value="Unassembled WGS sequence"/>
</dbReference>
<comment type="caution">
    <text evidence="1">The sequence shown here is derived from an EMBL/GenBank/DDBJ whole genome shotgun (WGS) entry which is preliminary data.</text>
</comment>
<organism evidence="1 2">
    <name type="scientific">Micrococcus endophyticus</name>
    <dbReference type="NCBI Taxonomy" id="455343"/>
    <lineage>
        <taxon>Bacteria</taxon>
        <taxon>Bacillati</taxon>
        <taxon>Actinomycetota</taxon>
        <taxon>Actinomycetes</taxon>
        <taxon>Micrococcales</taxon>
        <taxon>Micrococcaceae</taxon>
        <taxon>Micrococcus</taxon>
    </lineage>
</organism>
<sequence length="234" mass="25673">MSDERVRPVVALPEPEYLVRVGELAYAVSSLEWTMLGDLHRLAPGLPEGLTLSDLEARTTGGIARRLRQHAEHMSPGPLQVYVATAAEALATAAALRNDVLHARPATHPAQGQRLYRAAAEGQRPTGHRFWIDDAWLDEAVVRLNEQVRAAAHRPAIGSGIGDARGARARRGVGRARRWPRYRMPCFDDTEVPLTGDERAHVGDLGGILGRPPEEGRLVHHHNADRDFVALCRG</sequence>
<evidence type="ECO:0000313" key="2">
    <source>
        <dbReference type="Proteomes" id="UP000567246"/>
    </source>
</evidence>
<name>A0A7W9JIS5_9MICC</name>
<keyword evidence="2" id="KW-1185">Reference proteome</keyword>
<evidence type="ECO:0000313" key="1">
    <source>
        <dbReference type="EMBL" id="MBB5848662.1"/>
    </source>
</evidence>